<organism evidence="2 3">
    <name type="scientific">Delitschia confertaspora ATCC 74209</name>
    <dbReference type="NCBI Taxonomy" id="1513339"/>
    <lineage>
        <taxon>Eukaryota</taxon>
        <taxon>Fungi</taxon>
        <taxon>Dikarya</taxon>
        <taxon>Ascomycota</taxon>
        <taxon>Pezizomycotina</taxon>
        <taxon>Dothideomycetes</taxon>
        <taxon>Pleosporomycetidae</taxon>
        <taxon>Pleosporales</taxon>
        <taxon>Delitschiaceae</taxon>
        <taxon>Delitschia</taxon>
    </lineage>
</organism>
<proteinExistence type="predicted"/>
<protein>
    <submittedName>
        <fullName evidence="2">Uncharacterized protein</fullName>
    </submittedName>
</protein>
<dbReference type="AlphaFoldDB" id="A0A9P4JSM4"/>
<comment type="caution">
    <text evidence="2">The sequence shown here is derived from an EMBL/GenBank/DDBJ whole genome shotgun (WGS) entry which is preliminary data.</text>
</comment>
<evidence type="ECO:0000313" key="3">
    <source>
        <dbReference type="Proteomes" id="UP000799536"/>
    </source>
</evidence>
<sequence length="517" mass="59146">MPPPRPILAPRPCHPIWSTFQVRWVSGRNNSSAFGLHKPQGGRDGSQPLARGATAFSEIDSQRPISSTTRNGLRKPIIQKTQNHYPPRSIDTRSSKPARGTKTGADNGLQEAAVENAASGEIAKKTHADTPVLDGEQKTNDRSLLEELFPEVKVKVAAPPVPEERYPKLIPPKPIAVLAKEPVKEVRKSPSQERREQLTKAFNARGEEITVLKLSNCSTELTESDFRRLVPKGKHIESWVRDGEFYKIIPGRNPLSLERLPEYYLLFRSPEAALAYQKNASRLHRLARFHSPSSIFSAVPPPKGLVEDGEDLDAALKKYILAPPYLKLSLNMVLQPYHPWFRALIERGGYKGIVSNFGEKNIPKVMLHIEGYEPTAHELHDILYRDGYDRGIHWPIRNGPKGVFRQRDLIKYKPKKESIYNNSDSLLENMDALNDDFETYNREENGVSEAADNASEDQKLKQHIMVKLYNRWIIEFDDEDMARRFARVYHRRILPKPRTESWRETEIERVCNTEFLW</sequence>
<dbReference type="EMBL" id="ML993864">
    <property type="protein sequence ID" value="KAF2204993.1"/>
    <property type="molecule type" value="Genomic_DNA"/>
</dbReference>
<dbReference type="Proteomes" id="UP000799536">
    <property type="component" value="Unassembled WGS sequence"/>
</dbReference>
<reference evidence="2" key="1">
    <citation type="journal article" date="2020" name="Stud. Mycol.">
        <title>101 Dothideomycetes genomes: a test case for predicting lifestyles and emergence of pathogens.</title>
        <authorList>
            <person name="Haridas S."/>
            <person name="Albert R."/>
            <person name="Binder M."/>
            <person name="Bloem J."/>
            <person name="Labutti K."/>
            <person name="Salamov A."/>
            <person name="Andreopoulos B."/>
            <person name="Baker S."/>
            <person name="Barry K."/>
            <person name="Bills G."/>
            <person name="Bluhm B."/>
            <person name="Cannon C."/>
            <person name="Castanera R."/>
            <person name="Culley D."/>
            <person name="Daum C."/>
            <person name="Ezra D."/>
            <person name="Gonzalez J."/>
            <person name="Henrissat B."/>
            <person name="Kuo A."/>
            <person name="Liang C."/>
            <person name="Lipzen A."/>
            <person name="Lutzoni F."/>
            <person name="Magnuson J."/>
            <person name="Mondo S."/>
            <person name="Nolan M."/>
            <person name="Ohm R."/>
            <person name="Pangilinan J."/>
            <person name="Park H.-J."/>
            <person name="Ramirez L."/>
            <person name="Alfaro M."/>
            <person name="Sun H."/>
            <person name="Tritt A."/>
            <person name="Yoshinaga Y."/>
            <person name="Zwiers L.-H."/>
            <person name="Turgeon B."/>
            <person name="Goodwin S."/>
            <person name="Spatafora J."/>
            <person name="Crous P."/>
            <person name="Grigoriev I."/>
        </authorList>
    </citation>
    <scope>NUCLEOTIDE SEQUENCE</scope>
    <source>
        <strain evidence="2">ATCC 74209</strain>
    </source>
</reference>
<evidence type="ECO:0000313" key="2">
    <source>
        <dbReference type="EMBL" id="KAF2204993.1"/>
    </source>
</evidence>
<name>A0A9P4JSM4_9PLEO</name>
<gene>
    <name evidence="2" type="ORF">GQ43DRAFT_386738</name>
</gene>
<dbReference type="OrthoDB" id="5332316at2759"/>
<feature type="region of interest" description="Disordered" evidence="1">
    <location>
        <begin position="30"/>
        <end position="110"/>
    </location>
</feature>
<accession>A0A9P4JSM4</accession>
<evidence type="ECO:0000256" key="1">
    <source>
        <dbReference type="SAM" id="MobiDB-lite"/>
    </source>
</evidence>
<keyword evidence="3" id="KW-1185">Reference proteome</keyword>